<organism evidence="1 2">
    <name type="scientific">Rhodoferax lithotrophicus</name>
    <dbReference type="NCBI Taxonomy" id="2798804"/>
    <lineage>
        <taxon>Bacteria</taxon>
        <taxon>Pseudomonadati</taxon>
        <taxon>Pseudomonadota</taxon>
        <taxon>Betaproteobacteria</taxon>
        <taxon>Burkholderiales</taxon>
        <taxon>Comamonadaceae</taxon>
        <taxon>Rhodoferax</taxon>
    </lineage>
</organism>
<name>A0ABM7MII4_9BURK</name>
<keyword evidence="2" id="KW-1185">Reference proteome</keyword>
<reference evidence="1 2" key="1">
    <citation type="journal article" date="2021" name="Microbiol. Spectr.">
        <title>A Single Bacterium Capable of Oxidation and Reduction of Iron at Circumneutral pH.</title>
        <authorList>
            <person name="Kato S."/>
            <person name="Ohkuma M."/>
        </authorList>
    </citation>
    <scope>NUCLEOTIDE SEQUENCE [LARGE SCALE GENOMIC DNA]</scope>
    <source>
        <strain evidence="1 2">MIZ03</strain>
    </source>
</reference>
<proteinExistence type="predicted"/>
<accession>A0ABM7MII4</accession>
<dbReference type="Proteomes" id="UP000824366">
    <property type="component" value="Chromosome"/>
</dbReference>
<dbReference type="EMBL" id="AP024238">
    <property type="protein sequence ID" value="BCO25964.1"/>
    <property type="molecule type" value="Genomic_DNA"/>
</dbReference>
<evidence type="ECO:0000313" key="1">
    <source>
        <dbReference type="EMBL" id="BCO25964.1"/>
    </source>
</evidence>
<protein>
    <submittedName>
        <fullName evidence="1">Uncharacterized protein</fullName>
    </submittedName>
</protein>
<sequence>MRGSIKHLFLLHFVNPLGVVPGAQRKEVALFGKHRVVAIHQT</sequence>
<evidence type="ECO:0000313" key="2">
    <source>
        <dbReference type="Proteomes" id="UP000824366"/>
    </source>
</evidence>
<gene>
    <name evidence="1" type="ORF">MIZ03_0843</name>
</gene>